<dbReference type="SMART" id="SM00248">
    <property type="entry name" value="ANK"/>
    <property type="match status" value="3"/>
</dbReference>
<feature type="compositionally biased region" description="Pro residues" evidence="4">
    <location>
        <begin position="55"/>
        <end position="69"/>
    </location>
</feature>
<dbReference type="Gene3D" id="1.25.40.20">
    <property type="entry name" value="Ankyrin repeat-containing domain"/>
    <property type="match status" value="2"/>
</dbReference>
<dbReference type="PRINTS" id="PR01217">
    <property type="entry name" value="PRICHEXTENSN"/>
</dbReference>
<dbReference type="PROSITE" id="PS50088">
    <property type="entry name" value="ANK_REPEAT"/>
    <property type="match status" value="3"/>
</dbReference>
<sequence>HGINKQADLTVRQGRGEIWASQAQTGGGKGSLLPLSHAPSPASPSPDSILRLQQPAPPPPPSSPPPPPSFALLPLPRASRCSAPQKTTPPPRQPPRSTPGAAVQRPRRPSRSPVYSPFPPPSTTTPVGPPCRVASPRPPTARAQPLTKKNPPQETPHAPEPWELRERGGGGDGGGGGKRARIGCLSPKPLCGLATEGGEGVSAHLALKAECVRCGGGRRGPGFGLLASRMEGGSVSNVEVCNLAYTGRLEELKERLSANRSLAERADQDNRTALHWACSAGHADIVDFLLSLGVHVNDKDDIALMLLENCANPDAKDHLASTPLHRAASKGNLKMIQILLKYKASANLQDSEGNTALHLACDEERADEAKLLVSHGASIYIENKEDKTPLQVAKGQQQLMFFQQLSREKQCHQWQLKVLEGPWATLHGPLPPSASLPVQCSRFRRLLSVGFAFLADA</sequence>
<dbReference type="GO" id="GO:0085020">
    <property type="term" value="P:protein K6-linked ubiquitination"/>
    <property type="evidence" value="ECO:0007669"/>
    <property type="project" value="TreeGrafter"/>
</dbReference>
<reference evidence="5" key="1">
    <citation type="submission" date="2025-08" db="UniProtKB">
        <authorList>
            <consortium name="Ensembl"/>
        </authorList>
    </citation>
    <scope>IDENTIFICATION</scope>
</reference>
<dbReference type="AlphaFoldDB" id="A0A670JZ68"/>
<feature type="compositionally biased region" description="Basic and acidic residues" evidence="4">
    <location>
        <begin position="160"/>
        <end position="169"/>
    </location>
</feature>
<dbReference type="GO" id="GO:0031436">
    <property type="term" value="C:BRCA1-BARD1 complex"/>
    <property type="evidence" value="ECO:0007669"/>
    <property type="project" value="TreeGrafter"/>
</dbReference>
<feature type="repeat" description="ANK" evidence="3">
    <location>
        <begin position="352"/>
        <end position="384"/>
    </location>
</feature>
<feature type="compositionally biased region" description="Pro residues" evidence="4">
    <location>
        <begin position="116"/>
        <end position="129"/>
    </location>
</feature>
<feature type="compositionally biased region" description="Low complexity" evidence="4">
    <location>
        <begin position="31"/>
        <end position="40"/>
    </location>
</feature>
<dbReference type="PANTHER" id="PTHR24171:SF11">
    <property type="entry name" value="26S PROTEASOME NON-ATPASE REGULATORY SUBUNIT 10"/>
    <property type="match status" value="1"/>
</dbReference>
<keyword evidence="1" id="KW-0677">Repeat</keyword>
<evidence type="ECO:0000256" key="1">
    <source>
        <dbReference type="ARBA" id="ARBA00022737"/>
    </source>
</evidence>
<organism evidence="5 6">
    <name type="scientific">Podarcis muralis</name>
    <name type="common">Wall lizard</name>
    <name type="synonym">Lacerta muralis</name>
    <dbReference type="NCBI Taxonomy" id="64176"/>
    <lineage>
        <taxon>Eukaryota</taxon>
        <taxon>Metazoa</taxon>
        <taxon>Chordata</taxon>
        <taxon>Craniata</taxon>
        <taxon>Vertebrata</taxon>
        <taxon>Euteleostomi</taxon>
        <taxon>Lepidosauria</taxon>
        <taxon>Squamata</taxon>
        <taxon>Bifurcata</taxon>
        <taxon>Unidentata</taxon>
        <taxon>Episquamata</taxon>
        <taxon>Laterata</taxon>
        <taxon>Lacertibaenia</taxon>
        <taxon>Lacertidae</taxon>
        <taxon>Podarcis</taxon>
    </lineage>
</organism>
<accession>A0A670JZ68</accession>
<evidence type="ECO:0000256" key="4">
    <source>
        <dbReference type="SAM" id="MobiDB-lite"/>
    </source>
</evidence>
<evidence type="ECO:0000256" key="2">
    <source>
        <dbReference type="ARBA" id="ARBA00023043"/>
    </source>
</evidence>
<dbReference type="PANTHER" id="PTHR24171">
    <property type="entry name" value="ANKYRIN REPEAT DOMAIN-CONTAINING PROTEIN 39-RELATED"/>
    <property type="match status" value="1"/>
</dbReference>
<dbReference type="GeneTree" id="ENSGT00940000153404"/>
<dbReference type="SUPFAM" id="SSF48403">
    <property type="entry name" value="Ankyrin repeat"/>
    <property type="match status" value="1"/>
</dbReference>
<dbReference type="InterPro" id="IPR036770">
    <property type="entry name" value="Ankyrin_rpt-contain_sf"/>
</dbReference>
<feature type="region of interest" description="Disordered" evidence="4">
    <location>
        <begin position="1"/>
        <end position="181"/>
    </location>
</feature>
<dbReference type="Proteomes" id="UP000472272">
    <property type="component" value="Unplaced"/>
</dbReference>
<dbReference type="GO" id="GO:0070531">
    <property type="term" value="C:BRCA1-A complex"/>
    <property type="evidence" value="ECO:0007669"/>
    <property type="project" value="TreeGrafter"/>
</dbReference>
<evidence type="ECO:0000256" key="3">
    <source>
        <dbReference type="PROSITE-ProRule" id="PRU00023"/>
    </source>
</evidence>
<protein>
    <submittedName>
        <fullName evidence="5">Proteasome 26S subunit, non-ATPase 10</fullName>
    </submittedName>
</protein>
<reference evidence="5" key="2">
    <citation type="submission" date="2025-09" db="UniProtKB">
        <authorList>
            <consortium name="Ensembl"/>
        </authorList>
    </citation>
    <scope>IDENTIFICATION</scope>
</reference>
<name>A0A670JZ68_PODMU</name>
<proteinExistence type="predicted"/>
<feature type="repeat" description="ANK" evidence="3">
    <location>
        <begin position="319"/>
        <end position="351"/>
    </location>
</feature>
<keyword evidence="2 3" id="KW-0040">ANK repeat</keyword>
<evidence type="ECO:0000313" key="5">
    <source>
        <dbReference type="Ensembl" id="ENSPMRP00000030573.1"/>
    </source>
</evidence>
<feature type="repeat" description="ANK" evidence="3">
    <location>
        <begin position="269"/>
        <end position="301"/>
    </location>
</feature>
<dbReference type="GO" id="GO:0004842">
    <property type="term" value="F:ubiquitin-protein transferase activity"/>
    <property type="evidence" value="ECO:0007669"/>
    <property type="project" value="TreeGrafter"/>
</dbReference>
<dbReference type="InterPro" id="IPR002110">
    <property type="entry name" value="Ankyrin_rpt"/>
</dbReference>
<dbReference type="Pfam" id="PF12796">
    <property type="entry name" value="Ank_2"/>
    <property type="match status" value="2"/>
</dbReference>
<feature type="compositionally biased region" description="Pro residues" evidence="4">
    <location>
        <begin position="87"/>
        <end position="97"/>
    </location>
</feature>
<dbReference type="Ensembl" id="ENSPMRT00000032428.1">
    <property type="protein sequence ID" value="ENSPMRP00000030573.1"/>
    <property type="gene ID" value="ENSPMRG00000019794.1"/>
</dbReference>
<dbReference type="PROSITE" id="PS50297">
    <property type="entry name" value="ANK_REP_REGION"/>
    <property type="match status" value="3"/>
</dbReference>
<keyword evidence="6" id="KW-1185">Reference proteome</keyword>
<evidence type="ECO:0000313" key="6">
    <source>
        <dbReference type="Proteomes" id="UP000472272"/>
    </source>
</evidence>
<gene>
    <name evidence="5" type="primary">PSMD10</name>
</gene>